<name>A0AAN7MH45_TRANT</name>
<keyword evidence="1" id="KW-0175">Coiled coil</keyword>
<reference evidence="2 3" key="1">
    <citation type="journal article" date="2023" name="Hortic Res">
        <title>Pangenome of water caltrop reveals structural variations and asymmetric subgenome divergence after allopolyploidization.</title>
        <authorList>
            <person name="Zhang X."/>
            <person name="Chen Y."/>
            <person name="Wang L."/>
            <person name="Yuan Y."/>
            <person name="Fang M."/>
            <person name="Shi L."/>
            <person name="Lu R."/>
            <person name="Comes H.P."/>
            <person name="Ma Y."/>
            <person name="Chen Y."/>
            <person name="Huang G."/>
            <person name="Zhou Y."/>
            <person name="Zheng Z."/>
            <person name="Qiu Y."/>
        </authorList>
    </citation>
    <scope>NUCLEOTIDE SEQUENCE [LARGE SCALE GENOMIC DNA]</scope>
    <source>
        <strain evidence="2">F231</strain>
    </source>
</reference>
<sequence>MEALMSQFTFLSDMAHNDKNFNPSEIDDLMRLFEIEAYRSWAAAELDALEEELEADAALEETEATLDSAMEMAMEEFQRFEEDADRISKEEYNKLVETGERARTMGNLMEKTASVASKKYVEAAINSATASTRAAVKGFSTSLVLQALISPIARTGSASETVKSWPNWSFRECYVVGARWKILSSDAL</sequence>
<feature type="coiled-coil region" evidence="1">
    <location>
        <begin position="43"/>
        <end position="90"/>
    </location>
</feature>
<evidence type="ECO:0000256" key="1">
    <source>
        <dbReference type="SAM" id="Coils"/>
    </source>
</evidence>
<dbReference type="EMBL" id="JAXQNO010000001">
    <property type="protein sequence ID" value="KAK4803621.1"/>
    <property type="molecule type" value="Genomic_DNA"/>
</dbReference>
<gene>
    <name evidence="2" type="ORF">SAY86_003438</name>
</gene>
<dbReference type="AlphaFoldDB" id="A0AAN7MH45"/>
<organism evidence="2 3">
    <name type="scientific">Trapa natans</name>
    <name type="common">Water chestnut</name>
    <dbReference type="NCBI Taxonomy" id="22666"/>
    <lineage>
        <taxon>Eukaryota</taxon>
        <taxon>Viridiplantae</taxon>
        <taxon>Streptophyta</taxon>
        <taxon>Embryophyta</taxon>
        <taxon>Tracheophyta</taxon>
        <taxon>Spermatophyta</taxon>
        <taxon>Magnoliopsida</taxon>
        <taxon>eudicotyledons</taxon>
        <taxon>Gunneridae</taxon>
        <taxon>Pentapetalae</taxon>
        <taxon>rosids</taxon>
        <taxon>malvids</taxon>
        <taxon>Myrtales</taxon>
        <taxon>Lythraceae</taxon>
        <taxon>Trapa</taxon>
    </lineage>
</organism>
<accession>A0AAN7MH45</accession>
<evidence type="ECO:0000313" key="3">
    <source>
        <dbReference type="Proteomes" id="UP001346149"/>
    </source>
</evidence>
<keyword evidence="3" id="KW-1185">Reference proteome</keyword>
<evidence type="ECO:0000313" key="2">
    <source>
        <dbReference type="EMBL" id="KAK4803621.1"/>
    </source>
</evidence>
<comment type="caution">
    <text evidence="2">The sequence shown here is derived from an EMBL/GenBank/DDBJ whole genome shotgun (WGS) entry which is preliminary data.</text>
</comment>
<dbReference type="PANTHER" id="PTHR37707">
    <property type="entry name" value="MATERNAL EFFECT EMBRYO ARREST 9"/>
    <property type="match status" value="1"/>
</dbReference>
<dbReference type="Proteomes" id="UP001346149">
    <property type="component" value="Unassembled WGS sequence"/>
</dbReference>
<protein>
    <submittedName>
        <fullName evidence="2">Uncharacterized protein</fullName>
    </submittedName>
</protein>
<proteinExistence type="predicted"/>
<dbReference type="PANTHER" id="PTHR37707:SF1">
    <property type="entry name" value="MATERNAL EFFECT EMBRYO ARREST 9"/>
    <property type="match status" value="1"/>
</dbReference>